<reference evidence="1 2" key="1">
    <citation type="journal article" date="2013" name="Int. J. Syst. Evol. Microbiol.">
        <title>Comamonas guangdongensis sp. nov., isolated from subterranean forest sediment, and emended description of the genus Comamonas.</title>
        <authorList>
            <person name="Zhang J."/>
            <person name="Wang Y."/>
            <person name="Zhou S."/>
            <person name="Wu C."/>
            <person name="He J."/>
            <person name="Li F."/>
        </authorList>
    </citation>
    <scope>NUCLEOTIDE SEQUENCE [LARGE SCALE GENOMIC DNA]</scope>
    <source>
        <strain evidence="1 2">CCTCC AB2011133</strain>
    </source>
</reference>
<evidence type="ECO:0000313" key="2">
    <source>
        <dbReference type="Proteomes" id="UP001561046"/>
    </source>
</evidence>
<evidence type="ECO:0000313" key="1">
    <source>
        <dbReference type="EMBL" id="MEX8192366.1"/>
    </source>
</evidence>
<proteinExistence type="predicted"/>
<dbReference type="RefSeq" id="WP_369337570.1">
    <property type="nucleotide sequence ID" value="NZ_JBFYGN010000005.1"/>
</dbReference>
<dbReference type="Proteomes" id="UP001561046">
    <property type="component" value="Unassembled WGS sequence"/>
</dbReference>
<keyword evidence="2" id="KW-1185">Reference proteome</keyword>
<protein>
    <submittedName>
        <fullName evidence="1">Uncharacterized protein</fullName>
    </submittedName>
</protein>
<comment type="caution">
    <text evidence="1">The sequence shown here is derived from an EMBL/GenBank/DDBJ whole genome shotgun (WGS) entry which is preliminary data.</text>
</comment>
<name>A0ABV3ZTE9_9BURK</name>
<gene>
    <name evidence="1" type="ORF">AB6724_05890</name>
</gene>
<organism evidence="1 2">
    <name type="scientific">Comamonas guangdongensis</name>
    <dbReference type="NCBI Taxonomy" id="510515"/>
    <lineage>
        <taxon>Bacteria</taxon>
        <taxon>Pseudomonadati</taxon>
        <taxon>Pseudomonadota</taxon>
        <taxon>Betaproteobacteria</taxon>
        <taxon>Burkholderiales</taxon>
        <taxon>Comamonadaceae</taxon>
        <taxon>Comamonas</taxon>
    </lineage>
</organism>
<accession>A0ABV3ZTE9</accession>
<dbReference type="EMBL" id="JBFYGN010000005">
    <property type="protein sequence ID" value="MEX8192366.1"/>
    <property type="molecule type" value="Genomic_DNA"/>
</dbReference>
<sequence>MLLSVAKPVQQGCTFGMPVGMWCHIGGQIAQGQQVALLICIQVAQISGEQGLLASQAHQFVAV</sequence>